<dbReference type="PANTHER" id="PTHR42716:SF2">
    <property type="entry name" value="L-ASPARTATE OXIDASE, CHLOROPLASTIC"/>
    <property type="match status" value="1"/>
</dbReference>
<dbReference type="RefSeq" id="WP_079600699.1">
    <property type="nucleotide sequence ID" value="NZ_LT670817.1"/>
</dbReference>
<dbReference type="InterPro" id="IPR005288">
    <property type="entry name" value="NadB"/>
</dbReference>
<comment type="subcellular location">
    <subcellularLocation>
        <location evidence="12">Cytoplasm</location>
    </subcellularLocation>
</comment>
<accession>A0A1M5JQX2</accession>
<evidence type="ECO:0000313" key="15">
    <source>
        <dbReference type="EMBL" id="SHG42918.1"/>
    </source>
</evidence>
<dbReference type="OrthoDB" id="9806724at2"/>
<keyword evidence="6 12" id="KW-0662">Pyridine nucleotide biosynthesis</keyword>
<dbReference type="SUPFAM" id="SSF46977">
    <property type="entry name" value="Succinate dehydrogenase/fumarate reductase flavoprotein C-terminal domain"/>
    <property type="match status" value="1"/>
</dbReference>
<evidence type="ECO:0000256" key="7">
    <source>
        <dbReference type="ARBA" id="ARBA00022827"/>
    </source>
</evidence>
<dbReference type="NCBIfam" id="TIGR00551">
    <property type="entry name" value="nadB"/>
    <property type="match status" value="1"/>
</dbReference>
<dbReference type="EMBL" id="LT670817">
    <property type="protein sequence ID" value="SHG42918.1"/>
    <property type="molecule type" value="Genomic_DNA"/>
</dbReference>
<comment type="catalytic activity">
    <reaction evidence="9">
        <text>L-aspartate + O2 = iminosuccinate + H2O2</text>
        <dbReference type="Rhea" id="RHEA:25876"/>
        <dbReference type="ChEBI" id="CHEBI:15379"/>
        <dbReference type="ChEBI" id="CHEBI:16240"/>
        <dbReference type="ChEBI" id="CHEBI:29991"/>
        <dbReference type="ChEBI" id="CHEBI:77875"/>
        <dbReference type="EC" id="1.4.3.16"/>
    </reaction>
    <physiologicalReaction direction="left-to-right" evidence="9">
        <dbReference type="Rhea" id="RHEA:25877"/>
    </physiologicalReaction>
</comment>
<dbReference type="EC" id="1.4.3.16" evidence="4 10"/>
<evidence type="ECO:0000256" key="3">
    <source>
        <dbReference type="ARBA" id="ARBA00008562"/>
    </source>
</evidence>
<evidence type="ECO:0000256" key="4">
    <source>
        <dbReference type="ARBA" id="ARBA00012173"/>
    </source>
</evidence>
<dbReference type="InterPro" id="IPR037099">
    <property type="entry name" value="Fum_R/Succ_DH_flav-like_C_sf"/>
</dbReference>
<dbReference type="InterPro" id="IPR027477">
    <property type="entry name" value="Succ_DH/fumarate_Rdtase_cat_sf"/>
</dbReference>
<dbReference type="SUPFAM" id="SSF56425">
    <property type="entry name" value="Succinate dehydrogenase/fumarate reductase flavoprotein, catalytic domain"/>
    <property type="match status" value="1"/>
</dbReference>
<evidence type="ECO:0000256" key="10">
    <source>
        <dbReference type="NCBIfam" id="TIGR00551"/>
    </source>
</evidence>
<dbReference type="GO" id="GO:0005737">
    <property type="term" value="C:cytoplasm"/>
    <property type="evidence" value="ECO:0007669"/>
    <property type="project" value="UniProtKB-SubCell"/>
</dbReference>
<keyword evidence="8 12" id="KW-0560">Oxidoreductase</keyword>
<dbReference type="Pfam" id="PF02910">
    <property type="entry name" value="Succ_DH_flav_C"/>
    <property type="match status" value="1"/>
</dbReference>
<evidence type="ECO:0000313" key="16">
    <source>
        <dbReference type="Proteomes" id="UP000189796"/>
    </source>
</evidence>
<dbReference type="InterPro" id="IPR036188">
    <property type="entry name" value="FAD/NAD-bd_sf"/>
</dbReference>
<evidence type="ECO:0000256" key="8">
    <source>
        <dbReference type="ARBA" id="ARBA00023002"/>
    </source>
</evidence>
<protein>
    <recommendedName>
        <fullName evidence="4 10">L-aspartate oxidase</fullName>
        <ecNumber evidence="4 10">1.4.3.16</ecNumber>
    </recommendedName>
</protein>
<reference evidence="15 16" key="1">
    <citation type="submission" date="2016-11" db="EMBL/GenBank/DDBJ databases">
        <authorList>
            <person name="Jaros S."/>
            <person name="Januszkiewicz K."/>
            <person name="Wedrychowicz H."/>
        </authorList>
    </citation>
    <scope>NUCLEOTIDE SEQUENCE [LARGE SCALE GENOMIC DNA]</scope>
    <source>
        <strain evidence="15 16">GAS138</strain>
    </source>
</reference>
<evidence type="ECO:0000256" key="12">
    <source>
        <dbReference type="RuleBase" id="RU362049"/>
    </source>
</evidence>
<feature type="domain" description="FAD-dependent oxidoreductase 2 FAD-binding" evidence="13">
    <location>
        <begin position="15"/>
        <end position="387"/>
    </location>
</feature>
<dbReference type="GO" id="GO:0034628">
    <property type="term" value="P:'de novo' NAD+ biosynthetic process from L-aspartate"/>
    <property type="evidence" value="ECO:0007669"/>
    <property type="project" value="TreeGrafter"/>
</dbReference>
<dbReference type="SUPFAM" id="SSF51905">
    <property type="entry name" value="FAD/NAD(P)-binding domain"/>
    <property type="match status" value="1"/>
</dbReference>
<evidence type="ECO:0000256" key="6">
    <source>
        <dbReference type="ARBA" id="ARBA00022642"/>
    </source>
</evidence>
<evidence type="ECO:0000259" key="14">
    <source>
        <dbReference type="Pfam" id="PF02910"/>
    </source>
</evidence>
<dbReference type="AlphaFoldDB" id="A0A1M5JQX2"/>
<evidence type="ECO:0000256" key="9">
    <source>
        <dbReference type="ARBA" id="ARBA00048305"/>
    </source>
</evidence>
<dbReference type="InterPro" id="IPR015939">
    <property type="entry name" value="Fum_Rdtase/Succ_DH_flav-like_C"/>
</dbReference>
<keyword evidence="7 12" id="KW-0274">FAD</keyword>
<evidence type="ECO:0000256" key="2">
    <source>
        <dbReference type="ARBA" id="ARBA00004950"/>
    </source>
</evidence>
<gene>
    <name evidence="15" type="ORF">SAMN05443248_1532</name>
</gene>
<dbReference type="PANTHER" id="PTHR42716">
    <property type="entry name" value="L-ASPARTATE OXIDASE"/>
    <property type="match status" value="1"/>
</dbReference>
<feature type="active site" description="Proton acceptor" evidence="11">
    <location>
        <position position="287"/>
    </location>
</feature>
<evidence type="ECO:0000256" key="1">
    <source>
        <dbReference type="ARBA" id="ARBA00001974"/>
    </source>
</evidence>
<dbReference type="GO" id="GO:0008734">
    <property type="term" value="F:L-aspartate oxidase activity"/>
    <property type="evidence" value="ECO:0007669"/>
    <property type="project" value="UniProtKB-UniRule"/>
</dbReference>
<comment type="cofactor">
    <cofactor evidence="1 12">
        <name>FAD</name>
        <dbReference type="ChEBI" id="CHEBI:57692"/>
    </cofactor>
</comment>
<dbReference type="Gene3D" id="3.90.700.10">
    <property type="entry name" value="Succinate dehydrogenase/fumarate reductase flavoprotein, catalytic domain"/>
    <property type="match status" value="1"/>
</dbReference>
<dbReference type="Gene3D" id="1.20.58.100">
    <property type="entry name" value="Fumarate reductase/succinate dehydrogenase flavoprotein-like, C-terminal domain"/>
    <property type="match status" value="1"/>
</dbReference>
<organism evidence="15 16">
    <name type="scientific">Bradyrhizobium erythrophlei</name>
    <dbReference type="NCBI Taxonomy" id="1437360"/>
    <lineage>
        <taxon>Bacteria</taxon>
        <taxon>Pseudomonadati</taxon>
        <taxon>Pseudomonadota</taxon>
        <taxon>Alphaproteobacteria</taxon>
        <taxon>Hyphomicrobiales</taxon>
        <taxon>Nitrobacteraceae</taxon>
        <taxon>Bradyrhizobium</taxon>
    </lineage>
</organism>
<dbReference type="Pfam" id="PF00890">
    <property type="entry name" value="FAD_binding_2"/>
    <property type="match status" value="1"/>
</dbReference>
<feature type="domain" description="Fumarate reductase/succinate dehydrogenase flavoprotein-like C-terminal" evidence="14">
    <location>
        <begin position="466"/>
        <end position="503"/>
    </location>
</feature>
<evidence type="ECO:0000256" key="11">
    <source>
        <dbReference type="PIRSR" id="PIRSR000171-1"/>
    </source>
</evidence>
<dbReference type="Proteomes" id="UP000189796">
    <property type="component" value="Chromosome I"/>
</dbReference>
<proteinExistence type="inferred from homology"/>
<comment type="similarity">
    <text evidence="3 12">Belongs to the FAD-dependent oxidoreductase 2 family. NadB subfamily.</text>
</comment>
<dbReference type="InterPro" id="IPR003953">
    <property type="entry name" value="FAD-dep_OxRdtase_2_FAD-bd"/>
</dbReference>
<name>A0A1M5JQX2_9BRAD</name>
<evidence type="ECO:0000256" key="5">
    <source>
        <dbReference type="ARBA" id="ARBA00022630"/>
    </source>
</evidence>
<evidence type="ECO:0000259" key="13">
    <source>
        <dbReference type="Pfam" id="PF00890"/>
    </source>
</evidence>
<sequence length="536" mass="55806">MLNHDHDDLTRSTDDVVIVGGGLAGLFCALKLAPRPVTVISAAPLGQGASTAWAQGGIAAAVAEGDSAEAHAADTIAAGAGLVDEAVALGLAREAGARIRDLLHYGVPFDRDLEGKLAVSREAAHSARRIVHVRGDMAGKAIMSALIEAVRATPSIRVIEGYAAEALLTEDGAVAGLQLRKVGDAAANRVTMASRTVVLATGGIGHLYAVTTNPPEASGLGLAIAARAGAVIADPEFVQFHPTAIMVGRDPAPLATEALRGEGATLINDKGERFMLARHRLAELAPRDVVARGVFAEIAAGHGAYLDARDALGAHFAEKFPTVYASCIAAGIDPATQPIPVAPAAHYHMGGILVDDHGRTSLTGLWAGGEVSSTGAHGANRLASNSLLEAVVFAARIAEDIGGRMITKPTRLLLTSVRERNGAMPARSEQTFRSMMTSHVGVIRDGERLAEAVRSFAAIERETANIALRNMATTALLVAASAWARRESRGGHYRIDYPTEKPALAHRTMTTLAAAREIAASLSERTLTRSAQPMNA</sequence>
<dbReference type="FunFam" id="3.90.700.10:FF:000002">
    <property type="entry name" value="L-aspartate oxidase"/>
    <property type="match status" value="1"/>
</dbReference>
<dbReference type="Gene3D" id="3.50.50.60">
    <property type="entry name" value="FAD/NAD(P)-binding domain"/>
    <property type="match status" value="1"/>
</dbReference>
<dbReference type="UniPathway" id="UPA00253">
    <property type="reaction ID" value="UER00326"/>
</dbReference>
<keyword evidence="5 12" id="KW-0285">Flavoprotein</keyword>
<dbReference type="NCBIfam" id="NF005701">
    <property type="entry name" value="PRK07512.1"/>
    <property type="match status" value="1"/>
</dbReference>
<comment type="pathway">
    <text evidence="2 12">Cofactor biosynthesis; NAD(+) biosynthesis; iminoaspartate from L-aspartate (oxidase route): step 1/1.</text>
</comment>
<dbReference type="PIRSF" id="PIRSF000171">
    <property type="entry name" value="SDHA_APRA_LASPO"/>
    <property type="match status" value="1"/>
</dbReference>
<dbReference type="PRINTS" id="PR00368">
    <property type="entry name" value="FADPNR"/>
</dbReference>
<comment type="function">
    <text evidence="12">Catalyzes the oxidation of L-aspartate to iminoaspartate.</text>
</comment>